<comment type="caution">
    <text evidence="3">The sequence shown here is derived from an EMBL/GenBank/DDBJ whole genome shotgun (WGS) entry which is preliminary data.</text>
</comment>
<dbReference type="Pfam" id="PF08327">
    <property type="entry name" value="AHSA1"/>
    <property type="match status" value="1"/>
</dbReference>
<feature type="domain" description="Activator of Hsp90 ATPase homologue 1/2-like C-terminal" evidence="2">
    <location>
        <begin position="18"/>
        <end position="157"/>
    </location>
</feature>
<dbReference type="OrthoDB" id="5185819at2"/>
<reference evidence="3 4" key="1">
    <citation type="submission" date="2019-06" db="EMBL/GenBank/DDBJ databases">
        <title>Sequencing the genomes of 1000 actinobacteria strains.</title>
        <authorList>
            <person name="Klenk H.-P."/>
        </authorList>
    </citation>
    <scope>NUCLEOTIDE SEQUENCE [LARGE SCALE GENOMIC DNA]</scope>
    <source>
        <strain evidence="3 4">DSM 17305</strain>
    </source>
</reference>
<dbReference type="Proteomes" id="UP000316298">
    <property type="component" value="Unassembled WGS sequence"/>
</dbReference>
<dbReference type="AlphaFoldDB" id="A0A542EAD3"/>
<evidence type="ECO:0000313" key="4">
    <source>
        <dbReference type="Proteomes" id="UP000316298"/>
    </source>
</evidence>
<name>A0A542EAD3_9ACTN</name>
<dbReference type="InterPro" id="IPR013538">
    <property type="entry name" value="ASHA1/2-like_C"/>
</dbReference>
<dbReference type="SUPFAM" id="SSF55961">
    <property type="entry name" value="Bet v1-like"/>
    <property type="match status" value="1"/>
</dbReference>
<organism evidence="3 4">
    <name type="scientific">Kribbella jejuensis</name>
    <dbReference type="NCBI Taxonomy" id="236068"/>
    <lineage>
        <taxon>Bacteria</taxon>
        <taxon>Bacillati</taxon>
        <taxon>Actinomycetota</taxon>
        <taxon>Actinomycetes</taxon>
        <taxon>Propionibacteriales</taxon>
        <taxon>Kribbellaceae</taxon>
        <taxon>Kribbella</taxon>
    </lineage>
</organism>
<sequence>MKAEFDPELDLVVERIIRAPRAKVWKAWSDPGQFAQWWVPAPAVCRVVRLELRPGGAMVTELSEDGTTFAPQLDASFLVVEELDRLVFTNAVDSRWRPADPEPLLMTAEVRLADHPEGTDYRVVVRHASRSARALHEEMGFADGWGTVAKQLAALVEGVQS</sequence>
<gene>
    <name evidence="3" type="ORF">FB475_5232</name>
</gene>
<evidence type="ECO:0000256" key="1">
    <source>
        <dbReference type="ARBA" id="ARBA00006817"/>
    </source>
</evidence>
<comment type="similarity">
    <text evidence="1">Belongs to the AHA1 family.</text>
</comment>
<evidence type="ECO:0000259" key="2">
    <source>
        <dbReference type="Pfam" id="PF08327"/>
    </source>
</evidence>
<proteinExistence type="inferred from homology"/>
<dbReference type="Gene3D" id="3.30.530.20">
    <property type="match status" value="1"/>
</dbReference>
<dbReference type="InterPro" id="IPR023393">
    <property type="entry name" value="START-like_dom_sf"/>
</dbReference>
<dbReference type="EMBL" id="VFMM01000002">
    <property type="protein sequence ID" value="TQJ12292.1"/>
    <property type="molecule type" value="Genomic_DNA"/>
</dbReference>
<keyword evidence="4" id="KW-1185">Reference proteome</keyword>
<evidence type="ECO:0000313" key="3">
    <source>
        <dbReference type="EMBL" id="TQJ12292.1"/>
    </source>
</evidence>
<accession>A0A542EAD3</accession>
<protein>
    <submittedName>
        <fullName evidence="3">Uncharacterized protein YndB with AHSA1/START domain</fullName>
    </submittedName>
</protein>
<dbReference type="RefSeq" id="WP_141859152.1">
    <property type="nucleotide sequence ID" value="NZ_BAAAKA010000043.1"/>
</dbReference>